<protein>
    <submittedName>
        <fullName evidence="1">Methyltransferase domain-containing protein</fullName>
    </submittedName>
</protein>
<proteinExistence type="predicted"/>
<dbReference type="Proteomes" id="UP000760480">
    <property type="component" value="Unassembled WGS sequence"/>
</dbReference>
<comment type="caution">
    <text evidence="1">The sequence shown here is derived from an EMBL/GenBank/DDBJ whole genome shotgun (WGS) entry which is preliminary data.</text>
</comment>
<name>A0ABX1TNI8_9GAMM</name>
<reference evidence="1 2" key="1">
    <citation type="submission" date="2019-03" db="EMBL/GenBank/DDBJ databases">
        <title>Metabolic reconstructions from genomes of highly enriched 'Candidatus Accumulibacter' and 'Candidatus Competibacter' bioreactor populations.</title>
        <authorList>
            <person name="Annavajhala M.K."/>
            <person name="Welles L."/>
            <person name="Abbas B."/>
            <person name="Sorokin D."/>
            <person name="Park H."/>
            <person name="Van Loosdrecht M."/>
            <person name="Chandran K."/>
        </authorList>
    </citation>
    <scope>NUCLEOTIDE SEQUENCE [LARGE SCALE GENOMIC DNA]</scope>
    <source>
        <strain evidence="1 2">SBR_G</strain>
    </source>
</reference>
<dbReference type="EMBL" id="SPMZ01000036">
    <property type="protein sequence ID" value="NMQ20000.1"/>
    <property type="molecule type" value="Genomic_DNA"/>
</dbReference>
<keyword evidence="2" id="KW-1185">Reference proteome</keyword>
<dbReference type="RefSeq" id="WP_169249261.1">
    <property type="nucleotide sequence ID" value="NZ_SPMZ01000036.1"/>
</dbReference>
<dbReference type="Gene3D" id="3.40.50.150">
    <property type="entry name" value="Vaccinia Virus protein VP39"/>
    <property type="match status" value="1"/>
</dbReference>
<accession>A0ABX1TNI8</accession>
<keyword evidence="1" id="KW-0808">Transferase</keyword>
<dbReference type="GO" id="GO:0032259">
    <property type="term" value="P:methylation"/>
    <property type="evidence" value="ECO:0007669"/>
    <property type="project" value="UniProtKB-KW"/>
</dbReference>
<evidence type="ECO:0000313" key="2">
    <source>
        <dbReference type="Proteomes" id="UP000760480"/>
    </source>
</evidence>
<organism evidence="1 2">
    <name type="scientific">Candidatus Competibacter phosphatis</name>
    <dbReference type="NCBI Taxonomy" id="221280"/>
    <lineage>
        <taxon>Bacteria</taxon>
        <taxon>Pseudomonadati</taxon>
        <taxon>Pseudomonadota</taxon>
        <taxon>Gammaproteobacteria</taxon>
        <taxon>Candidatus Competibacteraceae</taxon>
        <taxon>Candidatus Competibacter</taxon>
    </lineage>
</organism>
<gene>
    <name evidence="1" type="ORF">E4P82_12815</name>
</gene>
<dbReference type="GO" id="GO:0008168">
    <property type="term" value="F:methyltransferase activity"/>
    <property type="evidence" value="ECO:0007669"/>
    <property type="project" value="UniProtKB-KW"/>
</dbReference>
<dbReference type="SUPFAM" id="SSF53335">
    <property type="entry name" value="S-adenosyl-L-methionine-dependent methyltransferases"/>
    <property type="match status" value="1"/>
</dbReference>
<dbReference type="InterPro" id="IPR029063">
    <property type="entry name" value="SAM-dependent_MTases_sf"/>
</dbReference>
<evidence type="ECO:0000313" key="1">
    <source>
        <dbReference type="EMBL" id="NMQ20000.1"/>
    </source>
</evidence>
<dbReference type="Pfam" id="PF13489">
    <property type="entry name" value="Methyltransf_23"/>
    <property type="match status" value="1"/>
</dbReference>
<sequence>MNAGQAIESVPSRQFGTEPFSLNPRIRSVVLHIIAHHGAMRILGIGCGTLPLCHDLHHAGYTVASMEPEEGSAANTAEFPPAVRSYPPLVGPNSDSIKAAPFDMAVSIESGEPFSRPSALVKLAAVNLQQGGILVLSMPYGGYLRNLLITVREWWNLPRFAVWDGGHMQRWSRKCLTMLMQSHGFTVMELIGVRNRCAQWEALILVARKID</sequence>
<keyword evidence="1" id="KW-0489">Methyltransferase</keyword>